<comment type="subcellular location">
    <subcellularLocation>
        <location evidence="1">Endomembrane system</location>
        <topology evidence="1">Peripheral membrane protein</topology>
    </subcellularLocation>
</comment>
<sequence length="415" mass="46290">MVTSFIQKLFCFYLSSLVSIIRGQVLTSDGTPLIGVNVTFVHYPDHGYTITRKDGMFDLLANGGASLTLSFERAPFITQYRTVWVPWNVFYVMDTLVMKKEENDIPSCDLSGFIRPSPVIVASPLSTFFRGSHDDGPIIPETQVLQEETSIPGSDLNLVYLSSRASGYKPVLKVSMTQSSIPFNLMKVHLMVAVVGRLFQKWFPAQPNLSYTFIWDKTDAYGQRVFGLSEAVGCKRSHKDLHFVHIRQGGLYWVATTTADSSPFTITEFLNRLSALVKDYCGSLSEKVVQMNFALIYELLDEVLDYGYIQTTSSDILKNFIQTEAVFSRPFSLFDLSNVGLFGAETQQSKVAPSSAATRPIQSSRDQGGKSEIFVDVIERMSVVIASNGVLMKVDIEGEIRVKCYMPSCSGEIYN</sequence>
<dbReference type="InterPro" id="IPR011012">
    <property type="entry name" value="Longin-like_dom_sf"/>
</dbReference>
<evidence type="ECO:0000256" key="3">
    <source>
        <dbReference type="ARBA" id="ARBA00022536"/>
    </source>
</evidence>
<accession>A0ABU7F7G1</accession>
<dbReference type="InterPro" id="IPR051216">
    <property type="entry name" value="Teneurin"/>
</dbReference>
<keyword evidence="3" id="KW-0245">EGF-like domain</keyword>
<dbReference type="PROSITE" id="PS51072">
    <property type="entry name" value="MHD"/>
    <property type="match status" value="1"/>
</dbReference>
<evidence type="ECO:0000313" key="10">
    <source>
        <dbReference type="EMBL" id="MED6294489.1"/>
    </source>
</evidence>
<feature type="signal peptide" evidence="8">
    <location>
        <begin position="1"/>
        <end position="23"/>
    </location>
</feature>
<evidence type="ECO:0000256" key="4">
    <source>
        <dbReference type="ARBA" id="ARBA00022737"/>
    </source>
</evidence>
<evidence type="ECO:0000259" key="9">
    <source>
        <dbReference type="PROSITE" id="PS51072"/>
    </source>
</evidence>
<dbReference type="Proteomes" id="UP001352852">
    <property type="component" value="Unassembled WGS sequence"/>
</dbReference>
<dbReference type="InterPro" id="IPR008969">
    <property type="entry name" value="CarboxyPept-like_regulatory"/>
</dbReference>
<evidence type="ECO:0000256" key="8">
    <source>
        <dbReference type="SAM" id="SignalP"/>
    </source>
</evidence>
<dbReference type="PANTHER" id="PTHR11219:SF65">
    <property type="entry name" value="TENEURIN-3"/>
    <property type="match status" value="1"/>
</dbReference>
<evidence type="ECO:0000256" key="7">
    <source>
        <dbReference type="ARBA" id="ARBA00023157"/>
    </source>
</evidence>
<dbReference type="PANTHER" id="PTHR11219">
    <property type="entry name" value="TENEURIN AND N-ACETYLGLUCOSAMINE-1-PHOSPHODIESTER ALPHA-N-ACETYLGLUCOSAMINIDASE"/>
    <property type="match status" value="1"/>
</dbReference>
<dbReference type="Pfam" id="PF24329">
    <property type="entry name" value="FN-plug_TEN1-4"/>
    <property type="match status" value="1"/>
</dbReference>
<proteinExistence type="predicted"/>
<evidence type="ECO:0000256" key="1">
    <source>
        <dbReference type="ARBA" id="ARBA00004184"/>
    </source>
</evidence>
<dbReference type="Pfam" id="PF25020">
    <property type="entry name" value="TTR_TEN1-4"/>
    <property type="match status" value="1"/>
</dbReference>
<feature type="domain" description="MHD" evidence="9">
    <location>
        <begin position="370"/>
        <end position="415"/>
    </location>
</feature>
<keyword evidence="2" id="KW-0813">Transport</keyword>
<dbReference type="Pfam" id="PF00928">
    <property type="entry name" value="Adap_comp_sub"/>
    <property type="match status" value="1"/>
</dbReference>
<comment type="caution">
    <text evidence="10">The sequence shown here is derived from an EMBL/GenBank/DDBJ whole genome shotgun (WGS) entry which is preliminary data.</text>
</comment>
<dbReference type="InterPro" id="IPR028565">
    <property type="entry name" value="MHD"/>
</dbReference>
<keyword evidence="7" id="KW-1015">Disulfide bond</keyword>
<evidence type="ECO:0000313" key="11">
    <source>
        <dbReference type="Proteomes" id="UP001352852"/>
    </source>
</evidence>
<name>A0ABU7F7G1_9TELE</name>
<keyword evidence="4" id="KW-0677">Repeat</keyword>
<keyword evidence="6" id="KW-0472">Membrane</keyword>
<evidence type="ECO:0000256" key="5">
    <source>
        <dbReference type="ARBA" id="ARBA00022927"/>
    </source>
</evidence>
<protein>
    <recommendedName>
        <fullName evidence="9">MHD domain-containing protein</fullName>
    </recommendedName>
</protein>
<evidence type="ECO:0000256" key="2">
    <source>
        <dbReference type="ARBA" id="ARBA00022448"/>
    </source>
</evidence>
<gene>
    <name evidence="10" type="ORF">CHARACLAT_021548</name>
</gene>
<dbReference type="SUPFAM" id="SSF64356">
    <property type="entry name" value="SNARE-like"/>
    <property type="match status" value="1"/>
</dbReference>
<dbReference type="InterPro" id="IPR056820">
    <property type="entry name" value="TEN_TTR-like"/>
</dbReference>
<dbReference type="Pfam" id="PF01217">
    <property type="entry name" value="Clat_adaptor_s"/>
    <property type="match status" value="1"/>
</dbReference>
<dbReference type="EMBL" id="JAHUTJ010075887">
    <property type="protein sequence ID" value="MED6294489.1"/>
    <property type="molecule type" value="Genomic_DNA"/>
</dbReference>
<dbReference type="InterPro" id="IPR022775">
    <property type="entry name" value="AP_mu_sigma_su"/>
</dbReference>
<dbReference type="Gene3D" id="2.60.40.1170">
    <property type="entry name" value="Mu homology domain, subdomain B"/>
    <property type="match status" value="1"/>
</dbReference>
<dbReference type="SUPFAM" id="SSF49464">
    <property type="entry name" value="Carboxypeptidase regulatory domain-like"/>
    <property type="match status" value="1"/>
</dbReference>
<reference evidence="10 11" key="1">
    <citation type="submission" date="2021-06" db="EMBL/GenBank/DDBJ databases">
        <authorList>
            <person name="Palmer J.M."/>
        </authorList>
    </citation>
    <scope>NUCLEOTIDE SEQUENCE [LARGE SCALE GENOMIC DNA]</scope>
    <source>
        <strain evidence="10 11">CL_MEX2019</strain>
        <tissue evidence="10">Muscle</tissue>
    </source>
</reference>
<organism evidence="10 11">
    <name type="scientific">Characodon lateralis</name>
    <dbReference type="NCBI Taxonomy" id="208331"/>
    <lineage>
        <taxon>Eukaryota</taxon>
        <taxon>Metazoa</taxon>
        <taxon>Chordata</taxon>
        <taxon>Craniata</taxon>
        <taxon>Vertebrata</taxon>
        <taxon>Euteleostomi</taxon>
        <taxon>Actinopterygii</taxon>
        <taxon>Neopterygii</taxon>
        <taxon>Teleostei</taxon>
        <taxon>Neoteleostei</taxon>
        <taxon>Acanthomorphata</taxon>
        <taxon>Ovalentaria</taxon>
        <taxon>Atherinomorphae</taxon>
        <taxon>Cyprinodontiformes</taxon>
        <taxon>Goodeidae</taxon>
        <taxon>Characodon</taxon>
    </lineage>
</organism>
<keyword evidence="5" id="KW-0653">Protein transport</keyword>
<dbReference type="InterPro" id="IPR036168">
    <property type="entry name" value="AP2_Mu_C_sf"/>
</dbReference>
<keyword evidence="8" id="KW-0732">Signal</keyword>
<feature type="chain" id="PRO_5045767391" description="MHD domain-containing protein" evidence="8">
    <location>
        <begin position="24"/>
        <end position="415"/>
    </location>
</feature>
<keyword evidence="11" id="KW-1185">Reference proteome</keyword>
<dbReference type="SUPFAM" id="SSF49447">
    <property type="entry name" value="Second domain of Mu2 adaptin subunit (ap50) of ap2 adaptor"/>
    <property type="match status" value="1"/>
</dbReference>
<dbReference type="Gene3D" id="3.30.450.60">
    <property type="match status" value="1"/>
</dbReference>
<evidence type="ECO:0000256" key="6">
    <source>
        <dbReference type="ARBA" id="ARBA00023136"/>
    </source>
</evidence>
<dbReference type="InterPro" id="IPR057627">
    <property type="entry name" value="FN-plug_TEN1-4"/>
</dbReference>